<dbReference type="Proteomes" id="UP001056429">
    <property type="component" value="Unassembled WGS sequence"/>
</dbReference>
<dbReference type="SUPFAM" id="SSF58104">
    <property type="entry name" value="Methyl-accepting chemotaxis protein (MCP) signaling domain"/>
    <property type="match status" value="1"/>
</dbReference>
<evidence type="ECO:0000256" key="1">
    <source>
        <dbReference type="ARBA" id="ARBA00023224"/>
    </source>
</evidence>
<gene>
    <name evidence="5" type="ORF">KDK92_09445</name>
</gene>
<keyword evidence="3" id="KW-0812">Transmembrane</keyword>
<keyword evidence="3" id="KW-0472">Membrane</keyword>
<reference evidence="5" key="2">
    <citation type="submission" date="2021-04" db="EMBL/GenBank/DDBJ databases">
        <authorList>
            <person name="Dong X."/>
        </authorList>
    </citation>
    <scope>NUCLEOTIDE SEQUENCE</scope>
    <source>
        <strain evidence="5">ZWT</strain>
    </source>
</reference>
<dbReference type="RefSeq" id="WP_250859013.1">
    <property type="nucleotide sequence ID" value="NZ_JAGSOJ010000002.1"/>
</dbReference>
<sequence>MYTYRKNNIMATILILIASISIFFMGMNLKLTLLLALPCLALSVLFSLTVFVKKVQKYSPYIISTGLLFYPLMLMYFDGFAFIYLLICLLTITAATLYHEARAAIINAIISSIYIILAYFVWFDHYFQDWYGDVIEPFHIYSYALILIIVGICSYLQCKSGRKMLLYQKKKFEEEKINSEKNEKSLIALSKTTNEVSHLVNDMSGISTELLNISEEISASMGEISTSIEDQANNTIYSVKGLNNLVDKSEKILDLSETMKEHASHTHTTVTEGNKHIKTMDEKMITIKNRVYAVSDVMNEVEKSDKSINECIEVIKGIAEQTNLLSLNASIEASRAGKVGLGFAVVATEIKKLAESTEEYLQNIKSAVSDIDNKIILAKDITNQCVLDTEEGVEIVQNTSCVFDKIDRDVILINEKSNEVSSSSDIFLKDLKDIYEVFSDISNTEEFINQSVNNASDLIKNEENHILISTQKLDDIVKSMEKLNETWKR</sequence>
<evidence type="ECO:0000313" key="6">
    <source>
        <dbReference type="Proteomes" id="UP001056429"/>
    </source>
</evidence>
<feature type="transmembrane region" description="Helical" evidence="3">
    <location>
        <begin position="138"/>
        <end position="156"/>
    </location>
</feature>
<proteinExistence type="predicted"/>
<protein>
    <recommendedName>
        <fullName evidence="4">Methyl-accepting transducer domain-containing protein</fullName>
    </recommendedName>
</protein>
<feature type="transmembrane region" description="Helical" evidence="3">
    <location>
        <begin position="82"/>
        <end position="98"/>
    </location>
</feature>
<dbReference type="AlphaFoldDB" id="A0A9J6P244"/>
<feature type="transmembrane region" description="Helical" evidence="3">
    <location>
        <begin position="31"/>
        <end position="51"/>
    </location>
</feature>
<dbReference type="GO" id="GO:0016020">
    <property type="term" value="C:membrane"/>
    <property type="evidence" value="ECO:0007669"/>
    <property type="project" value="InterPro"/>
</dbReference>
<dbReference type="EMBL" id="JAGSOJ010000002">
    <property type="protein sequence ID" value="MCM1989965.1"/>
    <property type="molecule type" value="Genomic_DNA"/>
</dbReference>
<evidence type="ECO:0000313" key="5">
    <source>
        <dbReference type="EMBL" id="MCM1989965.1"/>
    </source>
</evidence>
<dbReference type="PANTHER" id="PTHR32089:SF112">
    <property type="entry name" value="LYSOZYME-LIKE PROTEIN-RELATED"/>
    <property type="match status" value="1"/>
</dbReference>
<dbReference type="PANTHER" id="PTHR32089">
    <property type="entry name" value="METHYL-ACCEPTING CHEMOTAXIS PROTEIN MCPB"/>
    <property type="match status" value="1"/>
</dbReference>
<dbReference type="InterPro" id="IPR004089">
    <property type="entry name" value="MCPsignal_dom"/>
</dbReference>
<organism evidence="5 6">
    <name type="scientific">Oceanirhabdus seepicola</name>
    <dbReference type="NCBI Taxonomy" id="2828781"/>
    <lineage>
        <taxon>Bacteria</taxon>
        <taxon>Bacillati</taxon>
        <taxon>Bacillota</taxon>
        <taxon>Clostridia</taxon>
        <taxon>Eubacteriales</taxon>
        <taxon>Clostridiaceae</taxon>
        <taxon>Oceanirhabdus</taxon>
    </lineage>
</organism>
<comment type="caution">
    <text evidence="5">The sequence shown here is derived from an EMBL/GenBank/DDBJ whole genome shotgun (WGS) entry which is preliminary data.</text>
</comment>
<evidence type="ECO:0000259" key="4">
    <source>
        <dbReference type="PROSITE" id="PS50111"/>
    </source>
</evidence>
<evidence type="ECO:0000256" key="2">
    <source>
        <dbReference type="PROSITE-ProRule" id="PRU00284"/>
    </source>
</evidence>
<keyword evidence="1 2" id="KW-0807">Transducer</keyword>
<accession>A0A9J6P244</accession>
<feature type="domain" description="Methyl-accepting transducer" evidence="4">
    <location>
        <begin position="206"/>
        <end position="442"/>
    </location>
</feature>
<dbReference type="Gene3D" id="1.10.287.950">
    <property type="entry name" value="Methyl-accepting chemotaxis protein"/>
    <property type="match status" value="1"/>
</dbReference>
<feature type="transmembrane region" description="Helical" evidence="3">
    <location>
        <begin position="7"/>
        <end position="25"/>
    </location>
</feature>
<dbReference type="Pfam" id="PF00015">
    <property type="entry name" value="MCPsignal"/>
    <property type="match status" value="1"/>
</dbReference>
<dbReference type="SMART" id="SM00283">
    <property type="entry name" value="MA"/>
    <property type="match status" value="1"/>
</dbReference>
<keyword evidence="6" id="KW-1185">Reference proteome</keyword>
<dbReference type="GO" id="GO:0007165">
    <property type="term" value="P:signal transduction"/>
    <property type="evidence" value="ECO:0007669"/>
    <property type="project" value="UniProtKB-KW"/>
</dbReference>
<evidence type="ECO:0000256" key="3">
    <source>
        <dbReference type="SAM" id="Phobius"/>
    </source>
</evidence>
<name>A0A9J6P244_9CLOT</name>
<keyword evidence="3" id="KW-1133">Transmembrane helix</keyword>
<feature type="transmembrane region" description="Helical" evidence="3">
    <location>
        <begin position="58"/>
        <end position="76"/>
    </location>
</feature>
<feature type="transmembrane region" description="Helical" evidence="3">
    <location>
        <begin position="105"/>
        <end position="123"/>
    </location>
</feature>
<dbReference type="PROSITE" id="PS50111">
    <property type="entry name" value="CHEMOTAXIS_TRANSDUC_2"/>
    <property type="match status" value="1"/>
</dbReference>
<reference evidence="5" key="1">
    <citation type="journal article" date="2021" name="mSystems">
        <title>Bacteria and Archaea Synergistically Convert Glycine Betaine to Biogenic Methane in the Formosa Cold Seep of the South China Sea.</title>
        <authorList>
            <person name="Li L."/>
            <person name="Zhang W."/>
            <person name="Zhang S."/>
            <person name="Song L."/>
            <person name="Sun Q."/>
            <person name="Zhang H."/>
            <person name="Xiang H."/>
            <person name="Dong X."/>
        </authorList>
    </citation>
    <scope>NUCLEOTIDE SEQUENCE</scope>
    <source>
        <strain evidence="5">ZWT</strain>
    </source>
</reference>